<feature type="region of interest" description="Disordered" evidence="1">
    <location>
        <begin position="1237"/>
        <end position="1260"/>
    </location>
</feature>
<reference evidence="2 3" key="1">
    <citation type="submission" date="2016-02" db="EMBL/GenBank/DDBJ databases">
        <title>Genome analysis of coral dinoflagellate symbionts highlights evolutionary adaptations to a symbiotic lifestyle.</title>
        <authorList>
            <person name="Aranda M."/>
            <person name="Li Y."/>
            <person name="Liew Y.J."/>
            <person name="Baumgarten S."/>
            <person name="Simakov O."/>
            <person name="Wilson M."/>
            <person name="Piel J."/>
            <person name="Ashoor H."/>
            <person name="Bougouffa S."/>
            <person name="Bajic V.B."/>
            <person name="Ryu T."/>
            <person name="Ravasi T."/>
            <person name="Bayer T."/>
            <person name="Micklem G."/>
            <person name="Kim H."/>
            <person name="Bhak J."/>
            <person name="Lajeunesse T.C."/>
            <person name="Voolstra C.R."/>
        </authorList>
    </citation>
    <scope>NUCLEOTIDE SEQUENCE [LARGE SCALE GENOMIC DNA]</scope>
    <source>
        <strain evidence="2 3">CCMP2467</strain>
    </source>
</reference>
<dbReference type="InterPro" id="IPR027417">
    <property type="entry name" value="P-loop_NTPase"/>
</dbReference>
<dbReference type="GO" id="GO:0004386">
    <property type="term" value="F:helicase activity"/>
    <property type="evidence" value="ECO:0007669"/>
    <property type="project" value="UniProtKB-KW"/>
</dbReference>
<evidence type="ECO:0000313" key="3">
    <source>
        <dbReference type="Proteomes" id="UP000186817"/>
    </source>
</evidence>
<name>A0A1Q9DMJ1_SYMMI</name>
<dbReference type="EMBL" id="LSRX01000468">
    <property type="protein sequence ID" value="OLP96404.1"/>
    <property type="molecule type" value="Genomic_DNA"/>
</dbReference>
<feature type="compositionally biased region" description="Acidic residues" evidence="1">
    <location>
        <begin position="1239"/>
        <end position="1248"/>
    </location>
</feature>
<evidence type="ECO:0000256" key="1">
    <source>
        <dbReference type="SAM" id="MobiDB-lite"/>
    </source>
</evidence>
<dbReference type="OrthoDB" id="409556at2759"/>
<feature type="region of interest" description="Disordered" evidence="1">
    <location>
        <begin position="379"/>
        <end position="399"/>
    </location>
</feature>
<comment type="caution">
    <text evidence="2">The sequence shown here is derived from an EMBL/GenBank/DDBJ whole genome shotgun (WGS) entry which is preliminary data.</text>
</comment>
<organism evidence="2 3">
    <name type="scientific">Symbiodinium microadriaticum</name>
    <name type="common">Dinoflagellate</name>
    <name type="synonym">Zooxanthella microadriatica</name>
    <dbReference type="NCBI Taxonomy" id="2951"/>
    <lineage>
        <taxon>Eukaryota</taxon>
        <taxon>Sar</taxon>
        <taxon>Alveolata</taxon>
        <taxon>Dinophyceae</taxon>
        <taxon>Suessiales</taxon>
        <taxon>Symbiodiniaceae</taxon>
        <taxon>Symbiodinium</taxon>
    </lineage>
</organism>
<dbReference type="SUPFAM" id="SSF52540">
    <property type="entry name" value="P-loop containing nucleoside triphosphate hydrolases"/>
    <property type="match status" value="2"/>
</dbReference>
<sequence length="1392" mass="156414">MPRICAGTVKRPGGRCLFCDLERLDESVHDGRGRAAIRQALQVFLKNDEDIFEEALARIGEVTPDFADLEESARRLVAAGDWSRILTHRRRLRAEPTVEGDAVYQRRVDMDRQRVHNKFFPSKAWVWKKRLREALECAYVCMHSVRREKSPTAGTLGRTPMSEELSAKVDDKAFNDTGLPAAHISSTAAAIERWCKEGSWSFCTNCHLLRPRHLKEADVARTAPPCTSTCPSCDKQPAPWIPKVDDVPAPLRNLSREVALALRPLDVDCGPYRRGDHGYRVHTSLMRFSWSTQSVASKIAELPSGSMRKQARKAHKFLLGADTSEYRTFAEKHDKFLLAHPQAIECALWPDLYFNSDLCETVERATDVRRLARGASLQAALDGDESDGEEGENVPPEGRHSVRRSFLRKILGPITDYAAEYELLHFIFDLCMWSDIGGKKHALGHMPLRLALKGQPWTPAYWAMRHAALLDLQRQCGPPVLFKTWAPYEWAAPYHRWLLQAMSTEKKSRLHLAGPETLHLCHIMTEMFREWVHGGAVKHGPSSSRWSKPSLGPRDAGETSPVFNFAGRIEFQDGKRKLATQDYHGRETAHLHGLTFARSLSSLPLEHRLRATVPDELGHPLRGYVLDGQAGRTGSGWPVHEGASDYTPEGYLRLRHTEEDSDMGIRAYDFEEMDVMKFHQDNMVPNEHLDGRGLLLRYISSYLSKFSTSLFPDLLDDAGSTGYGMAIRILSTYQPGEPEMWLLLAAQLFPQFFMGGTVRPLQAPWPGMPTKPKFVELYEACPWRGEHMSLLEWLRKTNANGEILAWIKKAHTRSGTEESLVEFARSCEMRGEKVIAAETVRIFNDKFFGQWMALNLPFRDMSELLDVEVMERVPTQFVLHASALKQAPGYWTDDAKVTATLQLAGHRDGYIDNALAMLAAQRSLIQKYLEGALDKNDAVPAVGLAARPALEADAQEVLLDVDQRLLQKEINDRVDRALAARDAQDPEDVDRLVKEAAEANSVLVCTGPPGCGKTTVADICLRRAERKQARILYALPTGQLAARVRQRHPGIDVDTCHSAFLLHRPLQESLALLTVYDLVIVDEALQLSAEHFERLLEMWNAAGRCTCLLLLGDPWQLPSVSGSSANASPKWPFCRHLHLHRIHRCRDEVLADKLQKLRTNKPMGAEGDRFVSQEICRGHKAWSGHHEPTALDVQDVLDRTQGATTFVTCTKRGAAVINEHATQVLFRNRNKRLLAEVPGDYDDNEDNFTDGKLRDDQPPQPSLVPLYPGLRVVLTKNLDKEHHYVNGVTATVEDFDVASNSVIVRSDTGYVLSVYRYTDDNVPVGRAVYFPLRVGYAGTVYKFQGAELPHVTVWLDRPGSPAAGYVALSRVKYDRDYLIGGIVTADDFVPAR</sequence>
<dbReference type="Gene3D" id="3.40.50.300">
    <property type="entry name" value="P-loop containing nucleotide triphosphate hydrolases"/>
    <property type="match status" value="2"/>
</dbReference>
<dbReference type="CDD" id="cd18809">
    <property type="entry name" value="SF1_C_RecD"/>
    <property type="match status" value="1"/>
</dbReference>
<dbReference type="Gene3D" id="2.30.30.940">
    <property type="match status" value="1"/>
</dbReference>
<feature type="compositionally biased region" description="Acidic residues" evidence="1">
    <location>
        <begin position="382"/>
        <end position="392"/>
    </location>
</feature>
<proteinExistence type="predicted"/>
<keyword evidence="2" id="KW-0067">ATP-binding</keyword>
<evidence type="ECO:0000313" key="2">
    <source>
        <dbReference type="EMBL" id="OLP96404.1"/>
    </source>
</evidence>
<keyword evidence="2" id="KW-0547">Nucleotide-binding</keyword>
<keyword evidence="2" id="KW-0347">Helicase</keyword>
<gene>
    <name evidence="2" type="primary">pif1</name>
    <name evidence="2" type="ORF">AK812_SmicGene21388</name>
</gene>
<protein>
    <submittedName>
        <fullName evidence="2">ATP-dependent DNA helicase PIF1</fullName>
    </submittedName>
</protein>
<keyword evidence="3" id="KW-1185">Reference proteome</keyword>
<feature type="region of interest" description="Disordered" evidence="1">
    <location>
        <begin position="538"/>
        <end position="558"/>
    </location>
</feature>
<dbReference type="Pfam" id="PF13604">
    <property type="entry name" value="AAA_30"/>
    <property type="match status" value="1"/>
</dbReference>
<keyword evidence="2" id="KW-0378">Hydrolase</keyword>
<dbReference type="Proteomes" id="UP000186817">
    <property type="component" value="Unassembled WGS sequence"/>
</dbReference>
<accession>A0A1Q9DMJ1</accession>